<organism evidence="7 8">
    <name type="scientific">Ceutorhynchus assimilis</name>
    <name type="common">cabbage seed weevil</name>
    <dbReference type="NCBI Taxonomy" id="467358"/>
    <lineage>
        <taxon>Eukaryota</taxon>
        <taxon>Metazoa</taxon>
        <taxon>Ecdysozoa</taxon>
        <taxon>Arthropoda</taxon>
        <taxon>Hexapoda</taxon>
        <taxon>Insecta</taxon>
        <taxon>Pterygota</taxon>
        <taxon>Neoptera</taxon>
        <taxon>Endopterygota</taxon>
        <taxon>Coleoptera</taxon>
        <taxon>Polyphaga</taxon>
        <taxon>Cucujiformia</taxon>
        <taxon>Curculionidae</taxon>
        <taxon>Ceutorhynchinae</taxon>
        <taxon>Ceutorhynchus</taxon>
    </lineage>
</organism>
<dbReference type="AlphaFoldDB" id="A0A9N9QEJ1"/>
<feature type="signal peptide" evidence="6">
    <location>
        <begin position="1"/>
        <end position="16"/>
    </location>
</feature>
<dbReference type="Proteomes" id="UP001152799">
    <property type="component" value="Chromosome 4"/>
</dbReference>
<reference evidence="7" key="1">
    <citation type="submission" date="2022-01" db="EMBL/GenBank/DDBJ databases">
        <authorList>
            <person name="King R."/>
        </authorList>
    </citation>
    <scope>NUCLEOTIDE SEQUENCE</scope>
</reference>
<sequence>MRLLLFFGFCVVHVSTTGLNEEFSWSRITYEWPEDGTLSSRFGRRSVIPLYTQNRPHLNADPIVFEGSTNADVNRQTKRKENQNNDNNNEADNVPESMDYQYVNNIPMGANVWQDKLFITIPRRRLGVPSTLNYVPLKNAKKHNVPLKPYPNWEMNLYPDTSDSKENFVSVYRTAIDVCDRMWFVDTGIVETLGNRTTVKPHQIVIINLNTDKVIHRFNLPDSVITPNTILASLNIDSPKGSCGDAYAYFPDLSGYGLIVYSLRENRAWRVAHNYFYLEPMAGDFFIAQHNFQWNDGIFSVELSDLKANGYRDMYFHAMAGTHVYKVSTRILRNETLATRSYHGDDFVVVGDKGPKSQTSTADIHKPTGTMFMALVNQNALGCWNINKDLKTLSIVQKDDQRMIYPSDVRVSQDKVYVLTNTMPEFLYGRLNYDETNFRVWSSDVRSAIQGTMCQGGRSA</sequence>
<evidence type="ECO:0000313" key="7">
    <source>
        <dbReference type="EMBL" id="CAG9767087.1"/>
    </source>
</evidence>
<dbReference type="PANTHER" id="PTHR10009">
    <property type="entry name" value="PROTEIN YELLOW-RELATED"/>
    <property type="match status" value="1"/>
</dbReference>
<dbReference type="InterPro" id="IPR011042">
    <property type="entry name" value="6-blade_b-propeller_TolB-like"/>
</dbReference>
<feature type="chain" id="PRO_5040221646" evidence="6">
    <location>
        <begin position="17"/>
        <end position="460"/>
    </location>
</feature>
<feature type="region of interest" description="Disordered" evidence="5">
    <location>
        <begin position="61"/>
        <end position="96"/>
    </location>
</feature>
<keyword evidence="3" id="KW-0964">Secreted</keyword>
<comment type="subcellular location">
    <subcellularLocation>
        <location evidence="1">Secreted</location>
    </subcellularLocation>
</comment>
<dbReference type="GO" id="GO:0005576">
    <property type="term" value="C:extracellular region"/>
    <property type="evidence" value="ECO:0007669"/>
    <property type="project" value="UniProtKB-SubCell"/>
</dbReference>
<keyword evidence="8" id="KW-1185">Reference proteome</keyword>
<dbReference type="InterPro" id="IPR017996">
    <property type="entry name" value="MRJP/yellow-related"/>
</dbReference>
<gene>
    <name evidence="7" type="ORF">CEUTPL_LOCUS7654</name>
</gene>
<evidence type="ECO:0000256" key="3">
    <source>
        <dbReference type="ARBA" id="ARBA00022525"/>
    </source>
</evidence>
<evidence type="ECO:0000256" key="5">
    <source>
        <dbReference type="SAM" id="MobiDB-lite"/>
    </source>
</evidence>
<keyword evidence="4 6" id="KW-0732">Signal</keyword>
<dbReference type="Pfam" id="PF03022">
    <property type="entry name" value="MRJP"/>
    <property type="match status" value="1"/>
</dbReference>
<dbReference type="EMBL" id="OU892280">
    <property type="protein sequence ID" value="CAG9767087.1"/>
    <property type="molecule type" value="Genomic_DNA"/>
</dbReference>
<accession>A0A9N9QEJ1</accession>
<protein>
    <submittedName>
        <fullName evidence="7">Uncharacterized protein</fullName>
    </submittedName>
</protein>
<evidence type="ECO:0000256" key="6">
    <source>
        <dbReference type="SAM" id="SignalP"/>
    </source>
</evidence>
<evidence type="ECO:0000256" key="1">
    <source>
        <dbReference type="ARBA" id="ARBA00004613"/>
    </source>
</evidence>
<comment type="similarity">
    <text evidence="2">Belongs to the major royal jelly protein family.</text>
</comment>
<dbReference type="OrthoDB" id="7776143at2759"/>
<evidence type="ECO:0000313" key="8">
    <source>
        <dbReference type="Proteomes" id="UP001152799"/>
    </source>
</evidence>
<name>A0A9N9QEJ1_9CUCU</name>
<evidence type="ECO:0000256" key="4">
    <source>
        <dbReference type="ARBA" id="ARBA00022729"/>
    </source>
</evidence>
<proteinExistence type="inferred from homology"/>
<dbReference type="Gene3D" id="2.120.10.30">
    <property type="entry name" value="TolB, C-terminal domain"/>
    <property type="match status" value="1"/>
</dbReference>
<dbReference type="PANTHER" id="PTHR10009:SF11">
    <property type="entry name" value="RH54244P"/>
    <property type="match status" value="1"/>
</dbReference>
<evidence type="ECO:0000256" key="2">
    <source>
        <dbReference type="ARBA" id="ARBA00009127"/>
    </source>
</evidence>